<evidence type="ECO:0000313" key="2">
    <source>
        <dbReference type="EMBL" id="TMI98998.1"/>
    </source>
</evidence>
<name>A0A537KTB8_9BACT</name>
<dbReference type="Gene3D" id="3.30.420.10">
    <property type="entry name" value="Ribonuclease H-like superfamily/Ribonuclease H"/>
    <property type="match status" value="1"/>
</dbReference>
<organism evidence="2 5">
    <name type="scientific">Candidatus Segetimicrobium genomatis</name>
    <dbReference type="NCBI Taxonomy" id="2569760"/>
    <lineage>
        <taxon>Bacteria</taxon>
        <taxon>Bacillati</taxon>
        <taxon>Candidatus Sysuimicrobiota</taxon>
        <taxon>Candidatus Sysuimicrobiia</taxon>
        <taxon>Candidatus Sysuimicrobiales</taxon>
        <taxon>Candidatus Segetimicrobiaceae</taxon>
        <taxon>Candidatus Segetimicrobium</taxon>
    </lineage>
</organism>
<dbReference type="EMBL" id="VBAJ01000384">
    <property type="protein sequence ID" value="TMI98998.1"/>
    <property type="molecule type" value="Genomic_DNA"/>
</dbReference>
<dbReference type="PANTHER" id="PTHR46387:SF2">
    <property type="entry name" value="RIBONUCLEASE HI"/>
    <property type="match status" value="1"/>
</dbReference>
<protein>
    <submittedName>
        <fullName evidence="2">Ribonuclease HI family protein</fullName>
    </submittedName>
</protein>
<accession>A0A537KTB8</accession>
<feature type="domain" description="RNase H type-1" evidence="1">
    <location>
        <begin position="4"/>
        <end position="135"/>
    </location>
</feature>
<evidence type="ECO:0000313" key="4">
    <source>
        <dbReference type="Proteomes" id="UP000315217"/>
    </source>
</evidence>
<dbReference type="EMBL" id="VBAI01000111">
    <property type="protein sequence ID" value="TMJ10613.1"/>
    <property type="molecule type" value="Genomic_DNA"/>
</dbReference>
<dbReference type="InterPro" id="IPR002156">
    <property type="entry name" value="RNaseH_domain"/>
</dbReference>
<dbReference type="CDD" id="cd09279">
    <property type="entry name" value="RNase_HI_like"/>
    <property type="match status" value="1"/>
</dbReference>
<evidence type="ECO:0000259" key="1">
    <source>
        <dbReference type="PROSITE" id="PS50879"/>
    </source>
</evidence>
<dbReference type="Pfam" id="PF13456">
    <property type="entry name" value="RVT_3"/>
    <property type="match status" value="1"/>
</dbReference>
<dbReference type="PROSITE" id="PS50879">
    <property type="entry name" value="RNASE_H_1"/>
    <property type="match status" value="1"/>
</dbReference>
<dbReference type="InterPro" id="IPR035069">
    <property type="entry name" value="TTHA1013/TTHA0281-like"/>
</dbReference>
<dbReference type="PANTHER" id="PTHR46387">
    <property type="entry name" value="POLYNUCLEOTIDYL TRANSFERASE, RIBONUCLEASE H-LIKE SUPERFAMILY PROTEIN"/>
    <property type="match status" value="1"/>
</dbReference>
<dbReference type="GO" id="GO:0003676">
    <property type="term" value="F:nucleic acid binding"/>
    <property type="evidence" value="ECO:0007669"/>
    <property type="project" value="InterPro"/>
</dbReference>
<dbReference type="AlphaFoldDB" id="A0A537KTB8"/>
<evidence type="ECO:0000313" key="3">
    <source>
        <dbReference type="EMBL" id="TMJ10613.1"/>
    </source>
</evidence>
<dbReference type="Proteomes" id="UP000318661">
    <property type="component" value="Unassembled WGS sequence"/>
</dbReference>
<comment type="caution">
    <text evidence="2">The sequence shown here is derived from an EMBL/GenBank/DDBJ whole genome shotgun (WGS) entry which is preliminary data.</text>
</comment>
<sequence length="213" mass="23122">MSPTSRDLVLIVDGASRGNPGPSAIGVVIKDAHGKVLAEIGEYIGEFTNNVAEYRALLRALEEAKAMGAGAVEVRSDSDLLVSQLQGSYKVKSPDLGPLYLDAIRLLRGFSRYTVTKIPRGQNAAADALANHAIDQAFPESTLEFSAIVEKEDKLYVARVPAFGVKGYGATRSEALETARDEVIERIRELRTQGKGLPKEERIRLRLTGDNVQ</sequence>
<proteinExistence type="predicted"/>
<evidence type="ECO:0000313" key="5">
    <source>
        <dbReference type="Proteomes" id="UP000318661"/>
    </source>
</evidence>
<dbReference type="SUPFAM" id="SSF143100">
    <property type="entry name" value="TTHA1013/TTHA0281-like"/>
    <property type="match status" value="1"/>
</dbReference>
<gene>
    <name evidence="3" type="ORF">E6G98_07330</name>
    <name evidence="2" type="ORF">E6G99_13510</name>
</gene>
<dbReference type="GO" id="GO:0004523">
    <property type="term" value="F:RNA-DNA hybrid ribonuclease activity"/>
    <property type="evidence" value="ECO:0007669"/>
    <property type="project" value="InterPro"/>
</dbReference>
<dbReference type="InterPro" id="IPR036397">
    <property type="entry name" value="RNaseH_sf"/>
</dbReference>
<dbReference type="InterPro" id="IPR012337">
    <property type="entry name" value="RNaseH-like_sf"/>
</dbReference>
<dbReference type="SUPFAM" id="SSF53098">
    <property type="entry name" value="Ribonuclease H-like"/>
    <property type="match status" value="1"/>
</dbReference>
<dbReference type="Gene3D" id="3.30.160.250">
    <property type="match status" value="1"/>
</dbReference>
<reference evidence="4 5" key="1">
    <citation type="journal article" date="2019" name="Nat. Microbiol.">
        <title>Mediterranean grassland soil C-N compound turnover is dependent on rainfall and depth, and is mediated by genomically divergent microorganisms.</title>
        <authorList>
            <person name="Diamond S."/>
            <person name="Andeer P.F."/>
            <person name="Li Z."/>
            <person name="Crits-Christoph A."/>
            <person name="Burstein D."/>
            <person name="Anantharaman K."/>
            <person name="Lane K.R."/>
            <person name="Thomas B.C."/>
            <person name="Pan C."/>
            <person name="Northen T.R."/>
            <person name="Banfield J.F."/>
        </authorList>
    </citation>
    <scope>NUCLEOTIDE SEQUENCE [LARGE SCALE GENOMIC DNA]</scope>
    <source>
        <strain evidence="3">NP_1</strain>
        <strain evidence="2">NP_2</strain>
    </source>
</reference>
<dbReference type="Proteomes" id="UP000315217">
    <property type="component" value="Unassembled WGS sequence"/>
</dbReference>